<dbReference type="Gene3D" id="1.10.530.10">
    <property type="match status" value="1"/>
</dbReference>
<name>A0A6J5SWL1_9CAUD</name>
<protein>
    <submittedName>
        <fullName evidence="2">LT_GEWL domain containing protein</fullName>
    </submittedName>
</protein>
<feature type="domain" description="Transglycosylase SLT" evidence="1">
    <location>
        <begin position="52"/>
        <end position="155"/>
    </location>
</feature>
<evidence type="ECO:0000313" key="2">
    <source>
        <dbReference type="EMBL" id="CAB4219021.1"/>
    </source>
</evidence>
<dbReference type="SUPFAM" id="SSF53955">
    <property type="entry name" value="Lysozyme-like"/>
    <property type="match status" value="1"/>
</dbReference>
<organism evidence="2">
    <name type="scientific">uncultured Caudovirales phage</name>
    <dbReference type="NCBI Taxonomy" id="2100421"/>
    <lineage>
        <taxon>Viruses</taxon>
        <taxon>Duplodnaviria</taxon>
        <taxon>Heunggongvirae</taxon>
        <taxon>Uroviricota</taxon>
        <taxon>Caudoviricetes</taxon>
        <taxon>Peduoviridae</taxon>
        <taxon>Maltschvirus</taxon>
        <taxon>Maltschvirus maltsch</taxon>
    </lineage>
</organism>
<dbReference type="EMBL" id="LR797474">
    <property type="protein sequence ID" value="CAB4219021.1"/>
    <property type="molecule type" value="Genomic_DNA"/>
</dbReference>
<proteinExistence type="predicted"/>
<gene>
    <name evidence="2" type="ORF">UFOVP1604_104</name>
</gene>
<dbReference type="InterPro" id="IPR008258">
    <property type="entry name" value="Transglycosylase_SLT_dom_1"/>
</dbReference>
<dbReference type="Pfam" id="PF01464">
    <property type="entry name" value="SLT"/>
    <property type="match status" value="1"/>
</dbReference>
<evidence type="ECO:0000259" key="1">
    <source>
        <dbReference type="Pfam" id="PF01464"/>
    </source>
</evidence>
<reference evidence="2" key="1">
    <citation type="submission" date="2020-05" db="EMBL/GenBank/DDBJ databases">
        <authorList>
            <person name="Chiriac C."/>
            <person name="Salcher M."/>
            <person name="Ghai R."/>
            <person name="Kavagutti S V."/>
        </authorList>
    </citation>
    <scope>NUCLEOTIDE SEQUENCE</scope>
</reference>
<sequence length="171" mass="19071">MTSLKTILILSSLILFGAIWTYEINETSVGLPDGARTIESAPPCVQMYDHLKEYSDKYGVPFNIAYGVAHKETGYNGAFHWAYNPALTSSAAAYGAMQVQVPTANFIWHSGKKITAKRLLTDLKFNVETSMKLLAHLKKRYGSWELALGCYNTGRPLINSYALEIVHSNYK</sequence>
<dbReference type="InterPro" id="IPR023346">
    <property type="entry name" value="Lysozyme-like_dom_sf"/>
</dbReference>
<accession>A0A6J5SWL1</accession>